<keyword evidence="5" id="KW-0804">Transcription</keyword>
<keyword evidence="4" id="KW-0238">DNA-binding</keyword>
<dbReference type="Gene3D" id="4.10.280.10">
    <property type="entry name" value="Helix-loop-helix DNA-binding domain"/>
    <property type="match status" value="1"/>
</dbReference>
<dbReference type="PANTHER" id="PTHR45844:SF18">
    <property type="entry name" value="TRANSCRIPTION FACTOR BHLH51"/>
    <property type="match status" value="1"/>
</dbReference>
<gene>
    <name evidence="8" type="primary">BHLH30</name>
    <name evidence="8" type="ORF">QJS10_CPA07g01151</name>
</gene>
<dbReference type="GO" id="GO:0046983">
    <property type="term" value="F:protein dimerization activity"/>
    <property type="evidence" value="ECO:0007669"/>
    <property type="project" value="InterPro"/>
</dbReference>
<proteinExistence type="inferred from homology"/>
<evidence type="ECO:0000256" key="4">
    <source>
        <dbReference type="ARBA" id="ARBA00023125"/>
    </source>
</evidence>
<dbReference type="AlphaFoldDB" id="A0AAV9EGH0"/>
<dbReference type="InterPro" id="IPR045847">
    <property type="entry name" value="AIG1-like"/>
</dbReference>
<dbReference type="InterPro" id="IPR011598">
    <property type="entry name" value="bHLH_dom"/>
</dbReference>
<dbReference type="GO" id="GO:0003700">
    <property type="term" value="F:DNA-binding transcription factor activity"/>
    <property type="evidence" value="ECO:0007669"/>
    <property type="project" value="InterPro"/>
</dbReference>
<sequence length="237" mass="25824">MYSKKCTPPSCSPSSYSSSHEEALVVIPCPSQQGSSSQCGEAAAAALSVEEARATANLRIHRQAERRRRERINGHLSTLRRLIPGTTKMDKASLLARVIDHVKDLTRKASDIGKGLMVPSEANEVRVECDGEDNLLIKASVCCEDRPDLFSDLIQAFRALKLTVIEAEIVCVGGRVKNVFILCSRRDGEGSVCLSSLRESMKEALDKIACSGEASGVGYSGKRLRALQQQQYSCYDS</sequence>
<comment type="caution">
    <text evidence="8">The sequence shown here is derived from an EMBL/GenBank/DDBJ whole genome shotgun (WGS) entry which is preliminary data.</text>
</comment>
<dbReference type="InterPro" id="IPR054502">
    <property type="entry name" value="bHLH-TF_ACT-like_plant"/>
</dbReference>
<dbReference type="EMBL" id="JAUJYO010000007">
    <property type="protein sequence ID" value="KAK1312407.1"/>
    <property type="molecule type" value="Genomic_DNA"/>
</dbReference>
<organism evidence="8 9">
    <name type="scientific">Acorus calamus</name>
    <name type="common">Sweet flag</name>
    <dbReference type="NCBI Taxonomy" id="4465"/>
    <lineage>
        <taxon>Eukaryota</taxon>
        <taxon>Viridiplantae</taxon>
        <taxon>Streptophyta</taxon>
        <taxon>Embryophyta</taxon>
        <taxon>Tracheophyta</taxon>
        <taxon>Spermatophyta</taxon>
        <taxon>Magnoliopsida</taxon>
        <taxon>Liliopsida</taxon>
        <taxon>Acoraceae</taxon>
        <taxon>Acorus</taxon>
    </lineage>
</organism>
<comment type="similarity">
    <text evidence="2">Belongs to the bHLH protein family.</text>
</comment>
<dbReference type="SUPFAM" id="SSF47459">
    <property type="entry name" value="HLH, helix-loop-helix DNA-binding domain"/>
    <property type="match status" value="1"/>
</dbReference>
<dbReference type="SMART" id="SM00353">
    <property type="entry name" value="HLH"/>
    <property type="match status" value="1"/>
</dbReference>
<accession>A0AAV9EGH0</accession>
<evidence type="ECO:0000256" key="5">
    <source>
        <dbReference type="ARBA" id="ARBA00023163"/>
    </source>
</evidence>
<keyword evidence="6" id="KW-0539">Nucleus</keyword>
<evidence type="ECO:0000256" key="1">
    <source>
        <dbReference type="ARBA" id="ARBA00004123"/>
    </source>
</evidence>
<evidence type="ECO:0000256" key="6">
    <source>
        <dbReference type="ARBA" id="ARBA00023242"/>
    </source>
</evidence>
<dbReference type="GO" id="GO:0005634">
    <property type="term" value="C:nucleus"/>
    <property type="evidence" value="ECO:0007669"/>
    <property type="project" value="UniProtKB-SubCell"/>
</dbReference>
<dbReference type="GO" id="GO:0003677">
    <property type="term" value="F:DNA binding"/>
    <property type="evidence" value="ECO:0007669"/>
    <property type="project" value="UniProtKB-KW"/>
</dbReference>
<comment type="subcellular location">
    <subcellularLocation>
        <location evidence="1">Nucleus</location>
    </subcellularLocation>
</comment>
<protein>
    <submittedName>
        <fullName evidence="8">Transcription factor bHLH30</fullName>
    </submittedName>
</protein>
<keyword evidence="3" id="KW-0805">Transcription regulation</keyword>
<evidence type="ECO:0000256" key="3">
    <source>
        <dbReference type="ARBA" id="ARBA00023015"/>
    </source>
</evidence>
<dbReference type="PANTHER" id="PTHR45844">
    <property type="entry name" value="TRANSCRIPTION FACTOR BHLH30"/>
    <property type="match status" value="1"/>
</dbReference>
<dbReference type="InterPro" id="IPR036638">
    <property type="entry name" value="HLH_DNA-bd_sf"/>
</dbReference>
<evidence type="ECO:0000256" key="2">
    <source>
        <dbReference type="ARBA" id="ARBA00005510"/>
    </source>
</evidence>
<evidence type="ECO:0000313" key="9">
    <source>
        <dbReference type="Proteomes" id="UP001180020"/>
    </source>
</evidence>
<keyword evidence="9" id="KW-1185">Reference proteome</keyword>
<dbReference type="PROSITE" id="PS50888">
    <property type="entry name" value="BHLH"/>
    <property type="match status" value="1"/>
</dbReference>
<reference evidence="8" key="1">
    <citation type="journal article" date="2023" name="Nat. Commun.">
        <title>Diploid and tetraploid genomes of Acorus and the evolution of monocots.</title>
        <authorList>
            <person name="Ma L."/>
            <person name="Liu K.W."/>
            <person name="Li Z."/>
            <person name="Hsiao Y.Y."/>
            <person name="Qi Y."/>
            <person name="Fu T."/>
            <person name="Tang G.D."/>
            <person name="Zhang D."/>
            <person name="Sun W.H."/>
            <person name="Liu D.K."/>
            <person name="Li Y."/>
            <person name="Chen G.Z."/>
            <person name="Liu X.D."/>
            <person name="Liao X.Y."/>
            <person name="Jiang Y.T."/>
            <person name="Yu X."/>
            <person name="Hao Y."/>
            <person name="Huang J."/>
            <person name="Zhao X.W."/>
            <person name="Ke S."/>
            <person name="Chen Y.Y."/>
            <person name="Wu W.L."/>
            <person name="Hsu J.L."/>
            <person name="Lin Y.F."/>
            <person name="Huang M.D."/>
            <person name="Li C.Y."/>
            <person name="Huang L."/>
            <person name="Wang Z.W."/>
            <person name="Zhao X."/>
            <person name="Zhong W.Y."/>
            <person name="Peng D.H."/>
            <person name="Ahmad S."/>
            <person name="Lan S."/>
            <person name="Zhang J.S."/>
            <person name="Tsai W.C."/>
            <person name="Van de Peer Y."/>
            <person name="Liu Z.J."/>
        </authorList>
    </citation>
    <scope>NUCLEOTIDE SEQUENCE</scope>
    <source>
        <strain evidence="8">CP</strain>
    </source>
</reference>
<dbReference type="Pfam" id="PF00010">
    <property type="entry name" value="HLH"/>
    <property type="match status" value="1"/>
</dbReference>
<dbReference type="Proteomes" id="UP001180020">
    <property type="component" value="Unassembled WGS sequence"/>
</dbReference>
<feature type="domain" description="BHLH" evidence="7">
    <location>
        <begin position="56"/>
        <end position="105"/>
    </location>
</feature>
<evidence type="ECO:0000313" key="8">
    <source>
        <dbReference type="EMBL" id="KAK1312407.1"/>
    </source>
</evidence>
<name>A0AAV9EGH0_ACOCL</name>
<dbReference type="Pfam" id="PF22754">
    <property type="entry name" value="bHLH-TF_ACT-like_plant"/>
    <property type="match status" value="1"/>
</dbReference>
<dbReference type="CDD" id="cd04873">
    <property type="entry name" value="ACT_UUR-ACR-like"/>
    <property type="match status" value="1"/>
</dbReference>
<reference evidence="8" key="2">
    <citation type="submission" date="2023-06" db="EMBL/GenBank/DDBJ databases">
        <authorList>
            <person name="Ma L."/>
            <person name="Liu K.-W."/>
            <person name="Li Z."/>
            <person name="Hsiao Y.-Y."/>
            <person name="Qi Y."/>
            <person name="Fu T."/>
            <person name="Tang G."/>
            <person name="Zhang D."/>
            <person name="Sun W.-H."/>
            <person name="Liu D.-K."/>
            <person name="Li Y."/>
            <person name="Chen G.-Z."/>
            <person name="Liu X.-D."/>
            <person name="Liao X.-Y."/>
            <person name="Jiang Y.-T."/>
            <person name="Yu X."/>
            <person name="Hao Y."/>
            <person name="Huang J."/>
            <person name="Zhao X.-W."/>
            <person name="Ke S."/>
            <person name="Chen Y.-Y."/>
            <person name="Wu W.-L."/>
            <person name="Hsu J.-L."/>
            <person name="Lin Y.-F."/>
            <person name="Huang M.-D."/>
            <person name="Li C.-Y."/>
            <person name="Huang L."/>
            <person name="Wang Z.-W."/>
            <person name="Zhao X."/>
            <person name="Zhong W.-Y."/>
            <person name="Peng D.-H."/>
            <person name="Ahmad S."/>
            <person name="Lan S."/>
            <person name="Zhang J.-S."/>
            <person name="Tsai W.-C."/>
            <person name="Van De Peer Y."/>
            <person name="Liu Z.-J."/>
        </authorList>
    </citation>
    <scope>NUCLEOTIDE SEQUENCE</scope>
    <source>
        <strain evidence="8">CP</strain>
        <tissue evidence="8">Leaves</tissue>
    </source>
</reference>
<evidence type="ECO:0000259" key="7">
    <source>
        <dbReference type="PROSITE" id="PS50888"/>
    </source>
</evidence>